<dbReference type="Proteomes" id="UP000464495">
    <property type="component" value="Chromosome"/>
</dbReference>
<dbReference type="KEGG" id="amaq:GO499_09830"/>
<sequence length="765" mass="83112">MNKAITEGLDFMPPAFIDGLGVWSSGAGTPGSPRYSNDPNGTLVASDPDFGPCIEIVKADSPQRLRYTGETPLLPGCYLEISARVKLVSGPFPTVRASGFAGDVNGNWIGGSLTGQGPAISLDEYGRIYTVRAIVGSGNRTGVDMVWGTEPVYGHFGIDIEGSNGAVVRVESIQIHDRTDVFHRKLMDWVDVRDYGAIGDGIADDAAAFETADAAANGRDLIVPAGTYYLGKNVTLLSRVRFEGTVTQAAEHRFILRASFDFPTYVDAFGDERTALTKALQTLFNFSDHESLDLKGRRIQLSAPIDVAAAAPSITTFGNRRAIRNGQLEATDSAGWDPDMVTTQGSYSDANPLELTNVSAVASIEVGSLITGFGVGRDVYVRDRNIGAQTLTLSQPLGRANSQQSYTFTRYKYLLDFGGMENVNAFNISDIEFLCNRRANGVMLPDRGIAWSIRDCWFSRPRTRAISSKGTACQGISIDRNQFIAPDDDVPVPQRNSTAFNINGDDAKIRNNRCVQFKHFAIINGGGSLVLGNHFWQLDDDIDGENTAGLVFTRTSNKSAVVGNYIDNMSIELANEHDPNGDVYGNGFGKITITGNIFTAQKVPDWFTFIKIRPRGNNWFMNGITVANNAFKVFGASIIDRIDEYDDAFGTLDHTATRDVIFTGNSFEKVRDKAESPVTVRHEQTNVNSSWTVQFDRFLPFGGELLGVDGVVAHGPVQANGGATLYDMPWAETRQGGNSNRVRLHWSAGCTGVVQVRGRCDAPGD</sequence>
<evidence type="ECO:0000313" key="3">
    <source>
        <dbReference type="Proteomes" id="UP000464495"/>
    </source>
</evidence>
<dbReference type="RefSeq" id="WP_161862028.1">
    <property type="nucleotide sequence ID" value="NZ_CP046620.1"/>
</dbReference>
<gene>
    <name evidence="2" type="ORF">GO499_09830</name>
</gene>
<evidence type="ECO:0000313" key="2">
    <source>
        <dbReference type="EMBL" id="QHQ35467.1"/>
    </source>
</evidence>
<evidence type="ECO:0000259" key="1">
    <source>
        <dbReference type="Pfam" id="PF12708"/>
    </source>
</evidence>
<accession>A0A6P1T0D5</accession>
<name>A0A6P1T0D5_9RHOB</name>
<reference evidence="2 3" key="1">
    <citation type="submission" date="2019-12" db="EMBL/GenBank/DDBJ databases">
        <title>Complete genome sequence of Algicella marina strain 9Alg 56(T) isolated from the red alga Tichocarpus crinitus.</title>
        <authorList>
            <person name="Kim S.-G."/>
            <person name="Nedashkovskaya O.I."/>
        </authorList>
    </citation>
    <scope>NUCLEOTIDE SEQUENCE [LARGE SCALE GENOMIC DNA]</scope>
    <source>
        <strain evidence="2 3">9Alg 56</strain>
    </source>
</reference>
<dbReference type="EMBL" id="CP046620">
    <property type="protein sequence ID" value="QHQ35467.1"/>
    <property type="molecule type" value="Genomic_DNA"/>
</dbReference>
<dbReference type="SUPFAM" id="SSF51126">
    <property type="entry name" value="Pectin lyase-like"/>
    <property type="match status" value="1"/>
</dbReference>
<dbReference type="InterPro" id="IPR024535">
    <property type="entry name" value="RHGA/B-epi-like_pectate_lyase"/>
</dbReference>
<dbReference type="Pfam" id="PF12708">
    <property type="entry name" value="Pect-lyase_RHGA_epim"/>
    <property type="match status" value="1"/>
</dbReference>
<protein>
    <submittedName>
        <fullName evidence="2">Right-handed parallel beta-helix repeat-containing protein</fullName>
    </submittedName>
</protein>
<dbReference type="AlphaFoldDB" id="A0A6P1T0D5"/>
<keyword evidence="3" id="KW-1185">Reference proteome</keyword>
<dbReference type="InterPro" id="IPR012334">
    <property type="entry name" value="Pectin_lyas_fold"/>
</dbReference>
<dbReference type="InterPro" id="IPR011050">
    <property type="entry name" value="Pectin_lyase_fold/virulence"/>
</dbReference>
<organism evidence="2 3">
    <name type="scientific">Algicella marina</name>
    <dbReference type="NCBI Taxonomy" id="2683284"/>
    <lineage>
        <taxon>Bacteria</taxon>
        <taxon>Pseudomonadati</taxon>
        <taxon>Pseudomonadota</taxon>
        <taxon>Alphaproteobacteria</taxon>
        <taxon>Rhodobacterales</taxon>
        <taxon>Paracoccaceae</taxon>
        <taxon>Algicella</taxon>
    </lineage>
</organism>
<dbReference type="Gene3D" id="2.160.20.10">
    <property type="entry name" value="Single-stranded right-handed beta-helix, Pectin lyase-like"/>
    <property type="match status" value="1"/>
</dbReference>
<proteinExistence type="predicted"/>
<feature type="domain" description="Rhamnogalacturonase A/B/Epimerase-like pectate lyase" evidence="1">
    <location>
        <begin position="189"/>
        <end position="245"/>
    </location>
</feature>